<dbReference type="EMBL" id="JADBJN010000003">
    <property type="protein sequence ID" value="KAG5673398.1"/>
    <property type="molecule type" value="Genomic_DNA"/>
</dbReference>
<dbReference type="SUPFAM" id="SSF53098">
    <property type="entry name" value="Ribonuclease H-like"/>
    <property type="match status" value="1"/>
</dbReference>
<dbReference type="InterPro" id="IPR036397">
    <property type="entry name" value="RNaseH_sf"/>
</dbReference>
<dbReference type="PANTHER" id="PTHR47331">
    <property type="entry name" value="PHD-TYPE DOMAIN-CONTAINING PROTEIN"/>
    <property type="match status" value="1"/>
</dbReference>
<evidence type="ECO:0000313" key="3">
    <source>
        <dbReference type="Proteomes" id="UP001107558"/>
    </source>
</evidence>
<accession>A0A9J6BVU7</accession>
<dbReference type="Pfam" id="PF05380">
    <property type="entry name" value="Peptidase_A17"/>
    <property type="match status" value="1"/>
</dbReference>
<dbReference type="Gene3D" id="3.30.420.10">
    <property type="entry name" value="Ribonuclease H-like superfamily/Ribonuclease H"/>
    <property type="match status" value="1"/>
</dbReference>
<feature type="domain" description="Integrase catalytic" evidence="1">
    <location>
        <begin position="673"/>
        <end position="861"/>
    </location>
</feature>
<gene>
    <name evidence="2" type="ORF">PVAND_003453</name>
</gene>
<organism evidence="2 3">
    <name type="scientific">Polypedilum vanderplanki</name>
    <name type="common">Sleeping chironomid midge</name>
    <dbReference type="NCBI Taxonomy" id="319348"/>
    <lineage>
        <taxon>Eukaryota</taxon>
        <taxon>Metazoa</taxon>
        <taxon>Ecdysozoa</taxon>
        <taxon>Arthropoda</taxon>
        <taxon>Hexapoda</taxon>
        <taxon>Insecta</taxon>
        <taxon>Pterygota</taxon>
        <taxon>Neoptera</taxon>
        <taxon>Endopterygota</taxon>
        <taxon>Diptera</taxon>
        <taxon>Nematocera</taxon>
        <taxon>Chironomoidea</taxon>
        <taxon>Chironomidae</taxon>
        <taxon>Chironominae</taxon>
        <taxon>Polypedilum</taxon>
        <taxon>Polypedilum</taxon>
    </lineage>
</organism>
<dbReference type="Proteomes" id="UP001107558">
    <property type="component" value="Chromosome 3"/>
</dbReference>
<reference evidence="2" key="1">
    <citation type="submission" date="2021-03" db="EMBL/GenBank/DDBJ databases">
        <title>Chromosome level genome of the anhydrobiotic midge Polypedilum vanderplanki.</title>
        <authorList>
            <person name="Yoshida Y."/>
            <person name="Kikawada T."/>
            <person name="Gusev O."/>
        </authorList>
    </citation>
    <scope>NUCLEOTIDE SEQUENCE</scope>
    <source>
        <strain evidence="2">NIAS01</strain>
        <tissue evidence="2">Whole body or cell culture</tissue>
    </source>
</reference>
<dbReference type="InterPro" id="IPR012337">
    <property type="entry name" value="RNaseH-like_sf"/>
</dbReference>
<evidence type="ECO:0000259" key="1">
    <source>
        <dbReference type="PROSITE" id="PS50994"/>
    </source>
</evidence>
<dbReference type="Pfam" id="PF18701">
    <property type="entry name" value="DUF5641"/>
    <property type="match status" value="1"/>
</dbReference>
<protein>
    <recommendedName>
        <fullName evidence="1">Integrase catalytic domain-containing protein</fullName>
    </recommendedName>
</protein>
<dbReference type="AlphaFoldDB" id="A0A9J6BVU7"/>
<dbReference type="OrthoDB" id="7762683at2759"/>
<proteinExistence type="predicted"/>
<name>A0A9J6BVU7_POLVA</name>
<sequence>MQIFIKQSMMFGPTSSPFISQFVKNWIANQFKSKFPDTAQSIISEVYMDDWFTNAPSIEIAIKRAKEGIEIFAAAKMQLIGIQSNSPELLSALPQAHIKRELIPLMTDIQTNYVSKVLGINWNTSTDKLVFILNESLIHDKFLHTSTKPTKREQCSLIARIFDVLGLLAHCIIRGRIILQHAWRNNIDWDNEVTDKDAKLWSEWLTDLKKAASIQIPRRRSTLNCLADAKCIELHTFSDAGKEAIAAVSYMVVIHNDKRESSFVMAKSKVAPLKLKSKQEITEMPRLELLAALVGVRLATHIITLHPHLTLKRFFWCDSNVVLHWIWNTNIKLPRFAVSPISEILELSETNQWKYIDTKLNVADLATKFQTFDFSDSSSVWFTGPTFLKQEPIHWPTQTFTDVKKEEVIICTHQLVDLSRTSHDSCKENPFELLPKRLPPFECALLSLIDKATGEKSHSAIMELLKVRKPAIYYSWSKLVRATARMLLMRNEIIIPLLRAKKWRNRTKRKQILSDVQPKSPVPSEYIQLAELFLIRFMQRQVWAEEINALLKGQRINNKKLLELSVFLDNDQVLRINSRVALPYNEYPQKYAPLVPRIPGKNSLSEIMLVFYHNMHRHVCLESQIAEFRSKYWMIALRERLNSARHNCNCCKLWLATQRYPYMADLPTYRVDRKLKPFEVTGLDCCGPFSVVFEEEERKVWILMFTCTVTRFIHTEILLNIDTKSTLTAILSTYAAHGPMLRLISDHGTNFIGASNLINREQARVIDKLKEIQYDVNQHFISQLKEFRWTFLPVKAAWFGGFYERLIGELKRGLREEIKAKGIDLQAFKIAMYETVHRLNNRPLTHIPISHEEEEVLTPHMLAKNRPGWPYLPSAHTLKAAGKPIEDRSYYIEGQKLADRITRRFFNHYLTELTRRTKWNRKQPPLNVGDLVLIIEPNETRQKWVRGEIVSFRPSGDSIPRVAEVRTKKGIKEYTIQHLAKIDIQQA</sequence>
<dbReference type="GO" id="GO:0003676">
    <property type="term" value="F:nucleic acid binding"/>
    <property type="evidence" value="ECO:0007669"/>
    <property type="project" value="InterPro"/>
</dbReference>
<dbReference type="InterPro" id="IPR008042">
    <property type="entry name" value="Retrotrans_Pao"/>
</dbReference>
<keyword evidence="3" id="KW-1185">Reference proteome</keyword>
<dbReference type="InterPro" id="IPR040676">
    <property type="entry name" value="DUF5641"/>
</dbReference>
<evidence type="ECO:0000313" key="2">
    <source>
        <dbReference type="EMBL" id="KAG5673398.1"/>
    </source>
</evidence>
<comment type="caution">
    <text evidence="2">The sequence shown here is derived from an EMBL/GenBank/DDBJ whole genome shotgun (WGS) entry which is preliminary data.</text>
</comment>
<dbReference type="GO" id="GO:0015074">
    <property type="term" value="P:DNA integration"/>
    <property type="evidence" value="ECO:0007669"/>
    <property type="project" value="InterPro"/>
</dbReference>
<dbReference type="InterPro" id="IPR001584">
    <property type="entry name" value="Integrase_cat-core"/>
</dbReference>
<dbReference type="PROSITE" id="PS50994">
    <property type="entry name" value="INTEGRASE"/>
    <property type="match status" value="1"/>
</dbReference>